<dbReference type="CDD" id="cd10918">
    <property type="entry name" value="CE4_NodB_like_5s_6s"/>
    <property type="match status" value="1"/>
</dbReference>
<proteinExistence type="predicted"/>
<dbReference type="Gene3D" id="3.20.20.370">
    <property type="entry name" value="Glycoside hydrolase/deacetylase"/>
    <property type="match status" value="1"/>
</dbReference>
<keyword evidence="1" id="KW-0732">Signal</keyword>
<evidence type="ECO:0000313" key="3">
    <source>
        <dbReference type="EMBL" id="BDI04556.1"/>
    </source>
</evidence>
<name>A0ABN6PL89_9BURK</name>
<dbReference type="PANTHER" id="PTHR34216:SF7">
    <property type="entry name" value="POLY-BETA-1,6-N-ACETYL-D-GLUCOSAMINE N-DEACETYLASE"/>
    <property type="match status" value="1"/>
</dbReference>
<protein>
    <recommendedName>
        <fullName evidence="2">NodB homology domain-containing protein</fullName>
    </recommendedName>
</protein>
<keyword evidence="4" id="KW-1185">Reference proteome</keyword>
<feature type="domain" description="NodB homology" evidence="2">
    <location>
        <begin position="61"/>
        <end position="259"/>
    </location>
</feature>
<dbReference type="InterPro" id="IPR051398">
    <property type="entry name" value="Polysacch_Deacetylase"/>
</dbReference>
<dbReference type="RefSeq" id="WP_251972669.1">
    <property type="nucleotide sequence ID" value="NZ_AP025730.1"/>
</dbReference>
<organism evidence="3 4">
    <name type="scientific">Sphaerotilus microaerophilus</name>
    <dbReference type="NCBI Taxonomy" id="2914710"/>
    <lineage>
        <taxon>Bacteria</taxon>
        <taxon>Pseudomonadati</taxon>
        <taxon>Pseudomonadota</taxon>
        <taxon>Betaproteobacteria</taxon>
        <taxon>Burkholderiales</taxon>
        <taxon>Sphaerotilaceae</taxon>
        <taxon>Sphaerotilus</taxon>
    </lineage>
</organism>
<reference evidence="3" key="1">
    <citation type="submission" date="2022-04" db="EMBL/GenBank/DDBJ databases">
        <title>Whole genome sequence of Sphaerotilus sp. FB-5.</title>
        <authorList>
            <person name="Takeda M."/>
            <person name="Narihara S."/>
            <person name="Akimoto M."/>
            <person name="Akimoto R."/>
            <person name="Nishiyashiki S."/>
            <person name="Murakami T."/>
        </authorList>
    </citation>
    <scope>NUCLEOTIDE SEQUENCE</scope>
    <source>
        <strain evidence="3">FB-5</strain>
    </source>
</reference>
<dbReference type="PANTHER" id="PTHR34216">
    <property type="match status" value="1"/>
</dbReference>
<dbReference type="PROSITE" id="PS51677">
    <property type="entry name" value="NODB"/>
    <property type="match status" value="1"/>
</dbReference>
<accession>A0ABN6PL89</accession>
<dbReference type="InterPro" id="IPR002509">
    <property type="entry name" value="NODB_dom"/>
</dbReference>
<evidence type="ECO:0000256" key="1">
    <source>
        <dbReference type="ARBA" id="ARBA00022729"/>
    </source>
</evidence>
<dbReference type="Pfam" id="PF01522">
    <property type="entry name" value="Polysacc_deac_1"/>
    <property type="match status" value="1"/>
</dbReference>
<sequence>MATHTVLMYHAIPDDARAEAGVDPHYSVLRSQFAAHLQLIAECGARAASVRAMLDNPTGSRLVGVTFDDGHRSNHTAAAMLRDAGGSADFFVNPSTVGTGHFCSWAQLREMAGWGMSIQSHGQNHRFLNDLRPDEVEMELARSKEIIEQELGRAVTLFAPPGGRQSPDLEAVARRLGYERICSSRVGLWGDGAGGPLEVPRLAVLMQTGLPQLRRWVTQAPLEMVWQRGRYNALRQAKRLLGNGAYVRLRGALLRDAAR</sequence>
<gene>
    <name evidence="3" type="ORF">CATMQ487_15260</name>
</gene>
<dbReference type="EMBL" id="AP025730">
    <property type="protein sequence ID" value="BDI04556.1"/>
    <property type="molecule type" value="Genomic_DNA"/>
</dbReference>
<dbReference type="InterPro" id="IPR011330">
    <property type="entry name" value="Glyco_hydro/deAcase_b/a-brl"/>
</dbReference>
<evidence type="ECO:0000259" key="2">
    <source>
        <dbReference type="PROSITE" id="PS51677"/>
    </source>
</evidence>
<dbReference type="Proteomes" id="UP001057498">
    <property type="component" value="Chromosome"/>
</dbReference>
<evidence type="ECO:0000313" key="4">
    <source>
        <dbReference type="Proteomes" id="UP001057498"/>
    </source>
</evidence>
<dbReference type="SUPFAM" id="SSF88713">
    <property type="entry name" value="Glycoside hydrolase/deacetylase"/>
    <property type="match status" value="1"/>
</dbReference>